<sequence length="141" mass="14245">MAAIAVKPYVFKNCVLNIKDGATDLGTFEAAVSSAVLTPSVSVVTWQGGIPASVFQDTTTPVWVFDLKHAQDWETAGSLSNVLAANAGKALTFALTGNGSAAAPKKATFTAICVPGPYGADVGSVAEAAVSMPVTVAPVFA</sequence>
<name>A0ABT7MWM0_9MICO</name>
<protein>
    <recommendedName>
        <fullName evidence="3">Head decoration protein</fullName>
    </recommendedName>
</protein>
<reference evidence="1 2" key="1">
    <citation type="submission" date="2023-06" db="EMBL/GenBank/DDBJ databases">
        <title>Microbacterium sp. nov., isolated from a waste landfill.</title>
        <authorList>
            <person name="Wen W."/>
        </authorList>
    </citation>
    <scope>NUCLEOTIDE SEQUENCE [LARGE SCALE GENOMIC DNA]</scope>
    <source>
        <strain evidence="1 2">ASV49</strain>
    </source>
</reference>
<dbReference type="RefSeq" id="WP_286287615.1">
    <property type="nucleotide sequence ID" value="NZ_JASXSZ010000001.1"/>
</dbReference>
<accession>A0ABT7MWM0</accession>
<dbReference type="EMBL" id="JASXSZ010000001">
    <property type="protein sequence ID" value="MDL9978848.1"/>
    <property type="molecule type" value="Genomic_DNA"/>
</dbReference>
<evidence type="ECO:0000313" key="1">
    <source>
        <dbReference type="EMBL" id="MDL9978848.1"/>
    </source>
</evidence>
<comment type="caution">
    <text evidence="1">The sequence shown here is derived from an EMBL/GenBank/DDBJ whole genome shotgun (WGS) entry which is preliminary data.</text>
</comment>
<dbReference type="Proteomes" id="UP001235064">
    <property type="component" value="Unassembled WGS sequence"/>
</dbReference>
<organism evidence="1 2">
    <name type="scientific">Microbacterium candidum</name>
    <dbReference type="NCBI Taxonomy" id="3041922"/>
    <lineage>
        <taxon>Bacteria</taxon>
        <taxon>Bacillati</taxon>
        <taxon>Actinomycetota</taxon>
        <taxon>Actinomycetes</taxon>
        <taxon>Micrococcales</taxon>
        <taxon>Microbacteriaceae</taxon>
        <taxon>Microbacterium</taxon>
    </lineage>
</organism>
<keyword evidence="2" id="KW-1185">Reference proteome</keyword>
<evidence type="ECO:0008006" key="3">
    <source>
        <dbReference type="Google" id="ProtNLM"/>
    </source>
</evidence>
<evidence type="ECO:0000313" key="2">
    <source>
        <dbReference type="Proteomes" id="UP001235064"/>
    </source>
</evidence>
<proteinExistence type="predicted"/>
<gene>
    <name evidence="1" type="ORF">QSV35_05865</name>
</gene>